<name>A0ABU0FG61_9HYPH</name>
<organism evidence="2 3">
    <name type="scientific">Labrys monachus</name>
    <dbReference type="NCBI Taxonomy" id="217067"/>
    <lineage>
        <taxon>Bacteria</taxon>
        <taxon>Pseudomonadati</taxon>
        <taxon>Pseudomonadota</taxon>
        <taxon>Alphaproteobacteria</taxon>
        <taxon>Hyphomicrobiales</taxon>
        <taxon>Xanthobacteraceae</taxon>
        <taxon>Labrys</taxon>
    </lineage>
</organism>
<dbReference type="Gene3D" id="3.10.180.10">
    <property type="entry name" value="2,3-Dihydroxybiphenyl 1,2-Dioxygenase, domain 1"/>
    <property type="match status" value="1"/>
</dbReference>
<gene>
    <name evidence="2" type="ORF">J3R73_003308</name>
</gene>
<protein>
    <submittedName>
        <fullName evidence="2">Catechol 2,3-dioxygenase-like lactoylglutathione lyase family enzyme</fullName>
    </submittedName>
</protein>
<evidence type="ECO:0000313" key="2">
    <source>
        <dbReference type="EMBL" id="MDQ0393516.1"/>
    </source>
</evidence>
<accession>A0ABU0FG61</accession>
<dbReference type="EMBL" id="JAUSVK010000001">
    <property type="protein sequence ID" value="MDQ0393516.1"/>
    <property type="molecule type" value="Genomic_DNA"/>
</dbReference>
<dbReference type="SUPFAM" id="SSF54593">
    <property type="entry name" value="Glyoxalase/Bleomycin resistance protein/Dihydroxybiphenyl dioxygenase"/>
    <property type="match status" value="1"/>
</dbReference>
<dbReference type="InterPro" id="IPR037523">
    <property type="entry name" value="VOC_core"/>
</dbReference>
<dbReference type="InterPro" id="IPR029068">
    <property type="entry name" value="Glyas_Bleomycin-R_OHBP_Dase"/>
</dbReference>
<dbReference type="PANTHER" id="PTHR35006:SF2">
    <property type="entry name" value="GLYOXALASE FAMILY PROTEIN (AFU_ORTHOLOGUE AFUA_5G14830)"/>
    <property type="match status" value="1"/>
</dbReference>
<dbReference type="PANTHER" id="PTHR35006">
    <property type="entry name" value="GLYOXALASE FAMILY PROTEIN (AFU_ORTHOLOGUE AFUA_5G14830)"/>
    <property type="match status" value="1"/>
</dbReference>
<dbReference type="Proteomes" id="UP001237448">
    <property type="component" value="Unassembled WGS sequence"/>
</dbReference>
<evidence type="ECO:0000313" key="3">
    <source>
        <dbReference type="Proteomes" id="UP001237448"/>
    </source>
</evidence>
<keyword evidence="3" id="KW-1185">Reference proteome</keyword>
<sequence length="138" mass="15052">MFAYAMLGTNDLDRAIRFYDPLMERLGQPRCWTGDNSVSWGSLEDYAIPGLCVGRPFDSMAATSGNGVMLALRAPSVAQVKDLYELAMTHGGSDEGLPGPRPQYGPGFYAAYVRDPDGNKLAFVCYQAEVGEWTDEPS</sequence>
<dbReference type="PROSITE" id="PS51819">
    <property type="entry name" value="VOC"/>
    <property type="match status" value="1"/>
</dbReference>
<dbReference type="CDD" id="cd07262">
    <property type="entry name" value="VOC_like"/>
    <property type="match status" value="1"/>
</dbReference>
<dbReference type="RefSeq" id="WP_213335574.1">
    <property type="nucleotide sequence ID" value="NZ_JAUSVK010000001.1"/>
</dbReference>
<reference evidence="2 3" key="1">
    <citation type="submission" date="2023-07" db="EMBL/GenBank/DDBJ databases">
        <title>Genomic Encyclopedia of Type Strains, Phase IV (KMG-IV): sequencing the most valuable type-strain genomes for metagenomic binning, comparative biology and taxonomic classification.</title>
        <authorList>
            <person name="Goeker M."/>
        </authorList>
    </citation>
    <scope>NUCLEOTIDE SEQUENCE [LARGE SCALE GENOMIC DNA]</scope>
    <source>
        <strain evidence="2 3">DSM 5896</strain>
    </source>
</reference>
<dbReference type="InterPro" id="IPR004360">
    <property type="entry name" value="Glyas_Fos-R_dOase_dom"/>
</dbReference>
<feature type="domain" description="VOC" evidence="1">
    <location>
        <begin position="1"/>
        <end position="126"/>
    </location>
</feature>
<dbReference type="Pfam" id="PF00903">
    <property type="entry name" value="Glyoxalase"/>
    <property type="match status" value="1"/>
</dbReference>
<evidence type="ECO:0000259" key="1">
    <source>
        <dbReference type="PROSITE" id="PS51819"/>
    </source>
</evidence>
<comment type="caution">
    <text evidence="2">The sequence shown here is derived from an EMBL/GenBank/DDBJ whole genome shotgun (WGS) entry which is preliminary data.</text>
</comment>
<proteinExistence type="predicted"/>